<feature type="compositionally biased region" description="Low complexity" evidence="1">
    <location>
        <begin position="38"/>
        <end position="74"/>
    </location>
</feature>
<feature type="region of interest" description="Disordered" evidence="1">
    <location>
        <begin position="22"/>
        <end position="86"/>
    </location>
</feature>
<gene>
    <name evidence="2" type="ORF">EDD32_3514</name>
</gene>
<dbReference type="RefSeq" id="WP_123919561.1">
    <property type="nucleotide sequence ID" value="NZ_RKRA01000001.1"/>
</dbReference>
<dbReference type="AlphaFoldDB" id="A0A3N4ZA21"/>
<sequence>MSEKHAARRLGGAVAALILLAGCGAPGPAPTPGPAPGPTTGAAPEPTTEAPYPTTEAPEPTTEAPEATTDAPEPTTEPAPDPTTDVDAAGTWLAMVDTLCGSAIEEYAGAKDAIGESEPVTLSLVAAQLAGAVADQASSLQPDDPAAADLVDALTDCADALGEVAWAMDSGTYDDVVAAGDWAMAAGDDLAVSAQYVGAWTCALMSDEI</sequence>
<organism evidence="2 3">
    <name type="scientific">Georgenia muralis</name>
    <dbReference type="NCBI Taxonomy" id="154117"/>
    <lineage>
        <taxon>Bacteria</taxon>
        <taxon>Bacillati</taxon>
        <taxon>Actinomycetota</taxon>
        <taxon>Actinomycetes</taxon>
        <taxon>Micrococcales</taxon>
        <taxon>Bogoriellaceae</taxon>
        <taxon>Georgenia</taxon>
    </lineage>
</organism>
<reference evidence="2 3" key="1">
    <citation type="submission" date="2018-11" db="EMBL/GenBank/DDBJ databases">
        <title>Sequencing the genomes of 1000 actinobacteria strains.</title>
        <authorList>
            <person name="Klenk H.-P."/>
        </authorList>
    </citation>
    <scope>NUCLEOTIDE SEQUENCE [LARGE SCALE GENOMIC DNA]</scope>
    <source>
        <strain evidence="2 3">DSM 14418</strain>
    </source>
</reference>
<comment type="caution">
    <text evidence="2">The sequence shown here is derived from an EMBL/GenBank/DDBJ whole genome shotgun (WGS) entry which is preliminary data.</text>
</comment>
<dbReference type="PROSITE" id="PS51257">
    <property type="entry name" value="PROKAR_LIPOPROTEIN"/>
    <property type="match status" value="1"/>
</dbReference>
<keyword evidence="3" id="KW-1185">Reference proteome</keyword>
<proteinExistence type="predicted"/>
<protein>
    <submittedName>
        <fullName evidence="2">Uncharacterized protein</fullName>
    </submittedName>
</protein>
<dbReference type="Proteomes" id="UP000280726">
    <property type="component" value="Unassembled WGS sequence"/>
</dbReference>
<feature type="compositionally biased region" description="Pro residues" evidence="1">
    <location>
        <begin position="27"/>
        <end position="37"/>
    </location>
</feature>
<accession>A0A3N4ZA21</accession>
<dbReference type="EMBL" id="RKRA01000001">
    <property type="protein sequence ID" value="RPF28963.1"/>
    <property type="molecule type" value="Genomic_DNA"/>
</dbReference>
<name>A0A3N4ZA21_9MICO</name>
<evidence type="ECO:0000313" key="3">
    <source>
        <dbReference type="Proteomes" id="UP000280726"/>
    </source>
</evidence>
<evidence type="ECO:0000256" key="1">
    <source>
        <dbReference type="SAM" id="MobiDB-lite"/>
    </source>
</evidence>
<evidence type="ECO:0000313" key="2">
    <source>
        <dbReference type="EMBL" id="RPF28963.1"/>
    </source>
</evidence>